<organism evidence="2 3">
    <name type="scientific">Paenibacillus rhizovicinus</name>
    <dbReference type="NCBI Taxonomy" id="2704463"/>
    <lineage>
        <taxon>Bacteria</taxon>
        <taxon>Bacillati</taxon>
        <taxon>Bacillota</taxon>
        <taxon>Bacilli</taxon>
        <taxon>Bacillales</taxon>
        <taxon>Paenibacillaceae</taxon>
        <taxon>Paenibacillus</taxon>
    </lineage>
</organism>
<name>A0A6C0NVH8_9BACL</name>
<keyword evidence="1" id="KW-0732">Signal</keyword>
<dbReference type="EMBL" id="CP048286">
    <property type="protein sequence ID" value="QHW30195.1"/>
    <property type="molecule type" value="Genomic_DNA"/>
</dbReference>
<protein>
    <recommendedName>
        <fullName evidence="4">DUF3939 domain-containing protein</fullName>
    </recommendedName>
</protein>
<gene>
    <name evidence="2" type="ORF">GZH47_04615</name>
</gene>
<sequence>MKGLRSAAAAIVLACMTALLSGCLYPKDQLGQYQKPPKDAILNVQTVVDQFQKDTGLLPIQNSEETTPVYEKFKVDFDKLQRMNYMSSIPDSAFEKGGSYYYLVINEEKDPTIKLMNLVLYQKTNDLEAAVKAYSDAHGGKLPAGEAMYPSFTAIDYDALDLKEPELRSVFSGSLLTAMLGSDGKVYLDYGPDIMQQLTKLDEGKKPGKDADLRALLVDSSDFVPVKSPIYKLVGDDPQAVLKLH</sequence>
<dbReference type="KEGG" id="prz:GZH47_04615"/>
<evidence type="ECO:0000313" key="2">
    <source>
        <dbReference type="EMBL" id="QHW30195.1"/>
    </source>
</evidence>
<proteinExistence type="predicted"/>
<dbReference type="AlphaFoldDB" id="A0A6C0NVH8"/>
<evidence type="ECO:0008006" key="4">
    <source>
        <dbReference type="Google" id="ProtNLM"/>
    </source>
</evidence>
<feature type="chain" id="PRO_5039388761" description="DUF3939 domain-containing protein" evidence="1">
    <location>
        <begin position="22"/>
        <end position="245"/>
    </location>
</feature>
<dbReference type="RefSeq" id="WP_162638924.1">
    <property type="nucleotide sequence ID" value="NZ_CP048286.1"/>
</dbReference>
<evidence type="ECO:0000256" key="1">
    <source>
        <dbReference type="SAM" id="SignalP"/>
    </source>
</evidence>
<keyword evidence="3" id="KW-1185">Reference proteome</keyword>
<dbReference type="PROSITE" id="PS51257">
    <property type="entry name" value="PROKAR_LIPOPROTEIN"/>
    <property type="match status" value="1"/>
</dbReference>
<reference evidence="2 3" key="1">
    <citation type="submission" date="2020-02" db="EMBL/GenBank/DDBJ databases">
        <title>Paenibacillus sp. nov., isolated from rhizosphere soil of tomato.</title>
        <authorList>
            <person name="Weon H.-Y."/>
            <person name="Lee S.A."/>
        </authorList>
    </citation>
    <scope>NUCLEOTIDE SEQUENCE [LARGE SCALE GENOMIC DNA]</scope>
    <source>
        <strain evidence="2 3">14171R-81</strain>
    </source>
</reference>
<dbReference type="Proteomes" id="UP000479114">
    <property type="component" value="Chromosome"/>
</dbReference>
<accession>A0A6C0NVH8</accession>
<evidence type="ECO:0000313" key="3">
    <source>
        <dbReference type="Proteomes" id="UP000479114"/>
    </source>
</evidence>
<feature type="signal peptide" evidence="1">
    <location>
        <begin position="1"/>
        <end position="21"/>
    </location>
</feature>